<name>A0ABV3A9S4_9ACTN</name>
<keyword evidence="3" id="KW-1185">Reference proteome</keyword>
<evidence type="ECO:0000313" key="2">
    <source>
        <dbReference type="EMBL" id="MEU5708709.1"/>
    </source>
</evidence>
<feature type="region of interest" description="Disordered" evidence="1">
    <location>
        <begin position="1"/>
        <end position="30"/>
    </location>
</feature>
<protein>
    <submittedName>
        <fullName evidence="2">Uncharacterized protein</fullName>
    </submittedName>
</protein>
<sequence>MTAGAWGPGQQTPTPTPLPRSGGSGRLSRRCDLRPGAEVAHLDHCNIRTPDVPAAHAHQKSLGFGCSETIEGDEHELYAAWMYGRQIVQSVAFTGGAGPRSHHLGAATHESHQVLGRADLCTAA</sequence>
<dbReference type="SUPFAM" id="SSF54593">
    <property type="entry name" value="Glyoxalase/Bleomycin resistance protein/Dihydroxybiphenyl dioxygenase"/>
    <property type="match status" value="1"/>
</dbReference>
<proteinExistence type="predicted"/>
<accession>A0ABV3A9S4</accession>
<dbReference type="InterPro" id="IPR029068">
    <property type="entry name" value="Glyas_Bleomycin-R_OHBP_Dase"/>
</dbReference>
<dbReference type="Gene3D" id="3.10.180.10">
    <property type="entry name" value="2,3-Dihydroxybiphenyl 1,2-Dioxygenase, domain 1"/>
    <property type="match status" value="1"/>
</dbReference>
<dbReference type="RefSeq" id="WP_030645513.1">
    <property type="nucleotide sequence ID" value="NZ_JBFAEG010000011.1"/>
</dbReference>
<dbReference type="Proteomes" id="UP001551011">
    <property type="component" value="Unassembled WGS sequence"/>
</dbReference>
<organism evidence="2 3">
    <name type="scientific">Streptomyces flaveolus</name>
    <dbReference type="NCBI Taxonomy" id="67297"/>
    <lineage>
        <taxon>Bacteria</taxon>
        <taxon>Bacillati</taxon>
        <taxon>Actinomycetota</taxon>
        <taxon>Actinomycetes</taxon>
        <taxon>Kitasatosporales</taxon>
        <taxon>Streptomycetaceae</taxon>
        <taxon>Streptomyces</taxon>
    </lineage>
</organism>
<evidence type="ECO:0000256" key="1">
    <source>
        <dbReference type="SAM" id="MobiDB-lite"/>
    </source>
</evidence>
<dbReference type="EMBL" id="JBFAEG010000011">
    <property type="protein sequence ID" value="MEU5708709.1"/>
    <property type="molecule type" value="Genomic_DNA"/>
</dbReference>
<evidence type="ECO:0000313" key="3">
    <source>
        <dbReference type="Proteomes" id="UP001551011"/>
    </source>
</evidence>
<reference evidence="2 3" key="1">
    <citation type="submission" date="2024-06" db="EMBL/GenBank/DDBJ databases">
        <title>The Natural Products Discovery Center: Release of the First 8490 Sequenced Strains for Exploring Actinobacteria Biosynthetic Diversity.</title>
        <authorList>
            <person name="Kalkreuter E."/>
            <person name="Kautsar S.A."/>
            <person name="Yang D."/>
            <person name="Bader C.D."/>
            <person name="Teijaro C.N."/>
            <person name="Fluegel L."/>
            <person name="Davis C.M."/>
            <person name="Simpson J.R."/>
            <person name="Lauterbach L."/>
            <person name="Steele A.D."/>
            <person name="Gui C."/>
            <person name="Meng S."/>
            <person name="Li G."/>
            <person name="Viehrig K."/>
            <person name="Ye F."/>
            <person name="Su P."/>
            <person name="Kiefer A.F."/>
            <person name="Nichols A."/>
            <person name="Cepeda A.J."/>
            <person name="Yan W."/>
            <person name="Fan B."/>
            <person name="Jiang Y."/>
            <person name="Adhikari A."/>
            <person name="Zheng C.-J."/>
            <person name="Schuster L."/>
            <person name="Cowan T.M."/>
            <person name="Smanski M.J."/>
            <person name="Chevrette M.G."/>
            <person name="De Carvalho L.P.S."/>
            <person name="Shen B."/>
        </authorList>
    </citation>
    <scope>NUCLEOTIDE SEQUENCE [LARGE SCALE GENOMIC DNA]</scope>
    <source>
        <strain evidence="2 3">NPDC020594</strain>
    </source>
</reference>
<gene>
    <name evidence="2" type="ORF">AB0H04_17805</name>
</gene>
<comment type="caution">
    <text evidence="2">The sequence shown here is derived from an EMBL/GenBank/DDBJ whole genome shotgun (WGS) entry which is preliminary data.</text>
</comment>